<dbReference type="SUPFAM" id="SSF56601">
    <property type="entry name" value="beta-lactamase/transpeptidase-like"/>
    <property type="match status" value="1"/>
</dbReference>
<dbReference type="GO" id="GO:0006537">
    <property type="term" value="P:glutamate biosynthetic process"/>
    <property type="evidence" value="ECO:0007669"/>
    <property type="project" value="TreeGrafter"/>
</dbReference>
<dbReference type="Gene3D" id="1.25.40.20">
    <property type="entry name" value="Ankyrin repeat-containing domain"/>
    <property type="match status" value="1"/>
</dbReference>
<feature type="compositionally biased region" description="Basic and acidic residues" evidence="9">
    <location>
        <begin position="578"/>
        <end position="591"/>
    </location>
</feature>
<comment type="subunit">
    <text evidence="2">Homotetramer.</text>
</comment>
<dbReference type="FunFam" id="3.40.710.10:FF:000005">
    <property type="entry name" value="Glutaminase"/>
    <property type="match status" value="1"/>
</dbReference>
<protein>
    <recommendedName>
        <fullName evidence="3">glutaminase</fullName>
        <ecNumber evidence="3">3.5.1.2</ecNumber>
    </recommendedName>
</protein>
<dbReference type="Gene3D" id="3.40.710.10">
    <property type="entry name" value="DD-peptidase/beta-lactamase superfamily"/>
    <property type="match status" value="1"/>
</dbReference>
<evidence type="ECO:0000256" key="1">
    <source>
        <dbReference type="ARBA" id="ARBA00011076"/>
    </source>
</evidence>
<dbReference type="InterPro" id="IPR036770">
    <property type="entry name" value="Ankyrin_rpt-contain_sf"/>
</dbReference>
<dbReference type="InterPro" id="IPR015868">
    <property type="entry name" value="Glutaminase"/>
</dbReference>
<feature type="region of interest" description="Disordered" evidence="9">
    <location>
        <begin position="573"/>
        <end position="616"/>
    </location>
</feature>
<keyword evidence="5" id="KW-0378">Hydrolase</keyword>
<feature type="repeat" description="ANK" evidence="8">
    <location>
        <begin position="509"/>
        <end position="532"/>
    </location>
</feature>
<evidence type="ECO:0000256" key="4">
    <source>
        <dbReference type="ARBA" id="ARBA00022737"/>
    </source>
</evidence>
<dbReference type="Pfam" id="PF12796">
    <property type="entry name" value="Ank_2"/>
    <property type="match status" value="1"/>
</dbReference>
<dbReference type="InterPro" id="IPR012338">
    <property type="entry name" value="Beta-lactam/transpept-like"/>
</dbReference>
<evidence type="ECO:0000313" key="12">
    <source>
        <dbReference type="Proteomes" id="UP001431783"/>
    </source>
</evidence>
<dbReference type="FunFam" id="1.25.40.20:FF:000069">
    <property type="entry name" value="Glutaminase, isoform E"/>
    <property type="match status" value="1"/>
</dbReference>
<keyword evidence="4" id="KW-0677">Repeat</keyword>
<dbReference type="GO" id="GO:0004359">
    <property type="term" value="F:glutaminase activity"/>
    <property type="evidence" value="ECO:0007669"/>
    <property type="project" value="UniProtKB-EC"/>
</dbReference>
<reference evidence="11 12" key="1">
    <citation type="submission" date="2023-03" db="EMBL/GenBank/DDBJ databases">
        <title>Genome insight into feeding habits of ladybird beetles.</title>
        <authorList>
            <person name="Li H.-S."/>
            <person name="Huang Y.-H."/>
            <person name="Pang H."/>
        </authorList>
    </citation>
    <scope>NUCLEOTIDE SEQUENCE [LARGE SCALE GENOMIC DNA]</scope>
    <source>
        <strain evidence="11">SYSU_2023b</strain>
        <tissue evidence="11">Whole body</tissue>
    </source>
</reference>
<dbReference type="Pfam" id="PF04960">
    <property type="entry name" value="Glutaminase"/>
    <property type="match status" value="1"/>
</dbReference>
<evidence type="ECO:0000256" key="8">
    <source>
        <dbReference type="PROSITE-ProRule" id="PRU00023"/>
    </source>
</evidence>
<evidence type="ECO:0000256" key="3">
    <source>
        <dbReference type="ARBA" id="ARBA00012918"/>
    </source>
</evidence>
<dbReference type="AlphaFoldDB" id="A0AAW1VHL2"/>
<dbReference type="EMBL" id="JARQZJ010000141">
    <property type="protein sequence ID" value="KAK9892941.1"/>
    <property type="molecule type" value="Genomic_DNA"/>
</dbReference>
<organism evidence="11 12">
    <name type="scientific">Henosepilachna vigintioctopunctata</name>
    <dbReference type="NCBI Taxonomy" id="420089"/>
    <lineage>
        <taxon>Eukaryota</taxon>
        <taxon>Metazoa</taxon>
        <taxon>Ecdysozoa</taxon>
        <taxon>Arthropoda</taxon>
        <taxon>Hexapoda</taxon>
        <taxon>Insecta</taxon>
        <taxon>Pterygota</taxon>
        <taxon>Neoptera</taxon>
        <taxon>Endopterygota</taxon>
        <taxon>Coleoptera</taxon>
        <taxon>Polyphaga</taxon>
        <taxon>Cucujiformia</taxon>
        <taxon>Coccinelloidea</taxon>
        <taxon>Coccinellidae</taxon>
        <taxon>Epilachninae</taxon>
        <taxon>Epilachnini</taxon>
        <taxon>Henosepilachna</taxon>
    </lineage>
</organism>
<accession>A0AAW1VHL2</accession>
<gene>
    <name evidence="11" type="ORF">WA026_022815</name>
</gene>
<comment type="catalytic activity">
    <reaction evidence="7">
        <text>L-glutamine + H2O = L-glutamate + NH4(+)</text>
        <dbReference type="Rhea" id="RHEA:15889"/>
        <dbReference type="ChEBI" id="CHEBI:15377"/>
        <dbReference type="ChEBI" id="CHEBI:28938"/>
        <dbReference type="ChEBI" id="CHEBI:29985"/>
        <dbReference type="ChEBI" id="CHEBI:58359"/>
        <dbReference type="EC" id="3.5.1.2"/>
    </reaction>
</comment>
<dbReference type="PANTHER" id="PTHR12544:SF29">
    <property type="entry name" value="GLUTAMINASE"/>
    <property type="match status" value="1"/>
</dbReference>
<evidence type="ECO:0000256" key="6">
    <source>
        <dbReference type="ARBA" id="ARBA00023043"/>
    </source>
</evidence>
<dbReference type="EC" id="3.5.1.2" evidence="3"/>
<dbReference type="GO" id="GO:0006543">
    <property type="term" value="P:L-glutamine catabolic process"/>
    <property type="evidence" value="ECO:0007669"/>
    <property type="project" value="TreeGrafter"/>
</dbReference>
<dbReference type="InterPro" id="IPR002110">
    <property type="entry name" value="Ankyrin_rpt"/>
</dbReference>
<dbReference type="PROSITE" id="PS50297">
    <property type="entry name" value="ANK_REP_REGION"/>
    <property type="match status" value="1"/>
</dbReference>
<feature type="domain" description="Glutaminase EF-hand" evidence="10">
    <location>
        <begin position="55"/>
        <end position="138"/>
    </location>
</feature>
<evidence type="ECO:0000256" key="7">
    <source>
        <dbReference type="ARBA" id="ARBA00049534"/>
    </source>
</evidence>
<dbReference type="HAMAP" id="MF_00313">
    <property type="entry name" value="Glutaminase"/>
    <property type="match status" value="1"/>
</dbReference>
<proteinExistence type="inferred from homology"/>
<comment type="caution">
    <text evidence="11">The sequence shown here is derived from an EMBL/GenBank/DDBJ whole genome shotgun (WGS) entry which is preliminary data.</text>
</comment>
<comment type="similarity">
    <text evidence="1">Belongs to the glutaminase family.</text>
</comment>
<keyword evidence="6 8" id="KW-0040">ANK repeat</keyword>
<name>A0AAW1VHL2_9CUCU</name>
<evidence type="ECO:0000313" key="11">
    <source>
        <dbReference type="EMBL" id="KAK9892941.1"/>
    </source>
</evidence>
<keyword evidence="12" id="KW-1185">Reference proteome</keyword>
<sequence length="616" mass="69880">MSIKVLTKINKFFLIYNQSRKKLCRHSGIDVLKISKCRNYLTSSKNGFQDNERIDRIFNLLKSPDSGLLSMPTFINELEVLGLSKDDPRLMKMITDIEVYKKQHGSSYYKGVSMETFREFIKSNEELVCRAFGEELVVSNWTEFRKQVEQIYELCKKNEQGQVATYIPQLGQVDPSNWSVSICTVDGQQLNLGNYQEYFTIQSVSKPFVYAIALDHLGQDTVHKYVGKEPSGKMFNELILNHENKPHNPMINSGAIVTCSLIHSMIDSFGNKPSLVFERTKEYFEKLAGGLHVGFNTSVYISEQETADRNYAISFYLKEHKCFPSNSKLSETLKFYFRCCSLNVSTSVLAAMGSSLANYGINPLTSEKIYKTSSVKNTLSLMYSCGMYDYSGQFAFEVGLPGKSGVSGAMVIAIPDVMGIGLWSPRLGKLGNSKRSIQFCRELVKTFPFHQYDNRRIYPDHAHKGNIISQLDISSLRLFEVLYAAAKGQLNKLKNFFVYGINLDTADYDGRTPLHIAATEGHLDCVEFLLKHAKVKFDSIDRWGQTPLIAAQKNNKKSVVLFLKNFGIRESKPNGTKDVSRELHDATQKENDETDFNPLNMKSFNNPNKDPRDESK</sequence>
<evidence type="ECO:0000256" key="5">
    <source>
        <dbReference type="ARBA" id="ARBA00022801"/>
    </source>
</evidence>
<evidence type="ECO:0000256" key="2">
    <source>
        <dbReference type="ARBA" id="ARBA00011881"/>
    </source>
</evidence>
<dbReference type="InterPro" id="IPR041541">
    <property type="entry name" value="Glutaminase_EF-hand"/>
</dbReference>
<evidence type="ECO:0000259" key="10">
    <source>
        <dbReference type="Pfam" id="PF17959"/>
    </source>
</evidence>
<dbReference type="Proteomes" id="UP001431783">
    <property type="component" value="Unassembled WGS sequence"/>
</dbReference>
<dbReference type="PROSITE" id="PS50088">
    <property type="entry name" value="ANK_REPEAT"/>
    <property type="match status" value="1"/>
</dbReference>
<dbReference type="SMART" id="SM00248">
    <property type="entry name" value="ANK"/>
    <property type="match status" value="2"/>
</dbReference>
<dbReference type="NCBIfam" id="TIGR03814">
    <property type="entry name" value="Gln_ase"/>
    <property type="match status" value="1"/>
</dbReference>
<dbReference type="Pfam" id="PF17959">
    <property type="entry name" value="EF-hand_14"/>
    <property type="match status" value="1"/>
</dbReference>
<evidence type="ECO:0000256" key="9">
    <source>
        <dbReference type="SAM" id="MobiDB-lite"/>
    </source>
</evidence>
<dbReference type="Gene3D" id="1.10.238.210">
    <property type="match status" value="1"/>
</dbReference>
<dbReference type="SUPFAM" id="SSF48403">
    <property type="entry name" value="Ankyrin repeat"/>
    <property type="match status" value="1"/>
</dbReference>
<dbReference type="PANTHER" id="PTHR12544">
    <property type="entry name" value="GLUTAMINASE"/>
    <property type="match status" value="1"/>
</dbReference>